<keyword evidence="1" id="KW-0238">DNA-binding</keyword>
<dbReference type="PANTHER" id="PTHR10015">
    <property type="entry name" value="HEAT SHOCK TRANSCRIPTION FACTOR"/>
    <property type="match status" value="1"/>
</dbReference>
<protein>
    <recommendedName>
        <fullName evidence="3">HSF-type DNA-binding domain-containing protein</fullName>
    </recommendedName>
</protein>
<dbReference type="GO" id="GO:0003700">
    <property type="term" value="F:DNA-binding transcription factor activity"/>
    <property type="evidence" value="ECO:0007669"/>
    <property type="project" value="InterPro"/>
</dbReference>
<gene>
    <name evidence="4" type="ORF">PSON_ATCC_30995.1.T0440180</name>
</gene>
<dbReference type="EMBL" id="CAJJDN010000044">
    <property type="protein sequence ID" value="CAD8083012.1"/>
    <property type="molecule type" value="Genomic_DNA"/>
</dbReference>
<accession>A0A8S1MUE0</accession>
<proteinExistence type="inferred from homology"/>
<dbReference type="SMART" id="SM00415">
    <property type="entry name" value="HSF"/>
    <property type="match status" value="1"/>
</dbReference>
<comment type="similarity">
    <text evidence="2">Belongs to the HSF family.</text>
</comment>
<keyword evidence="5" id="KW-1185">Reference proteome</keyword>
<dbReference type="Proteomes" id="UP000692954">
    <property type="component" value="Unassembled WGS sequence"/>
</dbReference>
<evidence type="ECO:0000313" key="4">
    <source>
        <dbReference type="EMBL" id="CAD8083012.1"/>
    </source>
</evidence>
<comment type="caution">
    <text evidence="4">The sequence shown here is derived from an EMBL/GenBank/DDBJ whole genome shotgun (WGS) entry which is preliminary data.</text>
</comment>
<dbReference type="GO" id="GO:0043565">
    <property type="term" value="F:sequence-specific DNA binding"/>
    <property type="evidence" value="ECO:0007669"/>
    <property type="project" value="InterPro"/>
</dbReference>
<reference evidence="4" key="1">
    <citation type="submission" date="2021-01" db="EMBL/GenBank/DDBJ databases">
        <authorList>
            <consortium name="Genoscope - CEA"/>
            <person name="William W."/>
        </authorList>
    </citation>
    <scope>NUCLEOTIDE SEQUENCE</scope>
</reference>
<evidence type="ECO:0000313" key="5">
    <source>
        <dbReference type="Proteomes" id="UP000692954"/>
    </source>
</evidence>
<evidence type="ECO:0000259" key="3">
    <source>
        <dbReference type="SMART" id="SM00415"/>
    </source>
</evidence>
<dbReference type="InterPro" id="IPR000232">
    <property type="entry name" value="HSF_DNA-bd"/>
</dbReference>
<evidence type="ECO:0000256" key="1">
    <source>
        <dbReference type="ARBA" id="ARBA00023125"/>
    </source>
</evidence>
<organism evidence="4 5">
    <name type="scientific">Paramecium sonneborni</name>
    <dbReference type="NCBI Taxonomy" id="65129"/>
    <lineage>
        <taxon>Eukaryota</taxon>
        <taxon>Sar</taxon>
        <taxon>Alveolata</taxon>
        <taxon>Ciliophora</taxon>
        <taxon>Intramacronucleata</taxon>
        <taxon>Oligohymenophorea</taxon>
        <taxon>Peniculida</taxon>
        <taxon>Parameciidae</taxon>
        <taxon>Paramecium</taxon>
    </lineage>
</organism>
<feature type="domain" description="HSF-type DNA-binding" evidence="3">
    <location>
        <begin position="9"/>
        <end position="103"/>
    </location>
</feature>
<sequence>MIKKQKRFNGIKFIEVTHKILQQNEFKDIIKWDDQGKNIIIIDKLLLQQIVLPKYFKHAKYSSFLRQLNFYGFTSSKDENSYLTYYHQYFTKDKYEENNIQKKKLLIKDVQKSLGIFQFVQNELQSQLLTLQMDQNRIKQTLLNSIDQQLLLRSKIKEFLQSIRFMRLQGEDNFDQFIRGIQTILQGLNPMAQHHFQHLINLVFKQFFNDDIVSNQYQSEIDEQSNSYMLSPCPFGLLELRTNLNVQKDLNLKNLELSMDS</sequence>
<dbReference type="PANTHER" id="PTHR10015:SF206">
    <property type="entry name" value="HSF-TYPE DNA-BINDING DOMAIN-CONTAINING PROTEIN"/>
    <property type="match status" value="1"/>
</dbReference>
<name>A0A8S1MUE0_9CILI</name>
<dbReference type="OrthoDB" id="60033at2759"/>
<dbReference type="Pfam" id="PF00447">
    <property type="entry name" value="HSF_DNA-bind"/>
    <property type="match status" value="1"/>
</dbReference>
<dbReference type="AlphaFoldDB" id="A0A8S1MUE0"/>
<evidence type="ECO:0000256" key="2">
    <source>
        <dbReference type="RuleBase" id="RU004020"/>
    </source>
</evidence>
<dbReference type="FunFam" id="1.10.10.10:FF:001086">
    <property type="entry name" value="Uncharacterized protein"/>
    <property type="match status" value="1"/>
</dbReference>